<sequence length="54" mass="5937">MIIIVKHLIMKGTPHGMAADEDQVGGVDHYFPDIIVFKEVCQRAVLSQISKGSI</sequence>
<evidence type="ECO:0000313" key="1">
    <source>
        <dbReference type="EMBL" id="CAB4902862.1"/>
    </source>
</evidence>
<dbReference type="EMBL" id="CAFBMG010000062">
    <property type="protein sequence ID" value="CAB4902862.1"/>
    <property type="molecule type" value="Genomic_DNA"/>
</dbReference>
<accession>A0A6J7G3A4</accession>
<name>A0A6J7G3A4_9ZZZZ</name>
<proteinExistence type="predicted"/>
<reference evidence="1" key="1">
    <citation type="submission" date="2020-05" db="EMBL/GenBank/DDBJ databases">
        <authorList>
            <person name="Chiriac C."/>
            <person name="Salcher M."/>
            <person name="Ghai R."/>
            <person name="Kavagutti S V."/>
        </authorList>
    </citation>
    <scope>NUCLEOTIDE SEQUENCE</scope>
</reference>
<dbReference type="AlphaFoldDB" id="A0A6J7G3A4"/>
<gene>
    <name evidence="1" type="ORF">UFOPK3519_00931</name>
</gene>
<protein>
    <submittedName>
        <fullName evidence="1">Unannotated protein</fullName>
    </submittedName>
</protein>
<organism evidence="1">
    <name type="scientific">freshwater metagenome</name>
    <dbReference type="NCBI Taxonomy" id="449393"/>
    <lineage>
        <taxon>unclassified sequences</taxon>
        <taxon>metagenomes</taxon>
        <taxon>ecological metagenomes</taxon>
    </lineage>
</organism>